<evidence type="ECO:0000256" key="2">
    <source>
        <dbReference type="ARBA" id="ARBA00023002"/>
    </source>
</evidence>
<dbReference type="InterPro" id="IPR050432">
    <property type="entry name" value="FAD-linked_Oxidoreductases_BP"/>
</dbReference>
<dbReference type="Pfam" id="PF01565">
    <property type="entry name" value="FAD_binding_4"/>
    <property type="match status" value="1"/>
</dbReference>
<dbReference type="InterPro" id="IPR036318">
    <property type="entry name" value="FAD-bd_PCMH-like_sf"/>
</dbReference>
<dbReference type="PANTHER" id="PTHR13878:SF97">
    <property type="entry name" value="ISOAMYL ALCOHOL OXIDASE"/>
    <property type="match status" value="1"/>
</dbReference>
<dbReference type="SUPFAM" id="SSF56176">
    <property type="entry name" value="FAD-binding/transporter-associated domain-like"/>
    <property type="match status" value="1"/>
</dbReference>
<dbReference type="EMBL" id="MTYH01000024">
    <property type="protein sequence ID" value="PNP45724.1"/>
    <property type="molecule type" value="Genomic_DNA"/>
</dbReference>
<organism evidence="5 6">
    <name type="scientific">Trichoderma gamsii</name>
    <dbReference type="NCBI Taxonomy" id="398673"/>
    <lineage>
        <taxon>Eukaryota</taxon>
        <taxon>Fungi</taxon>
        <taxon>Dikarya</taxon>
        <taxon>Ascomycota</taxon>
        <taxon>Pezizomycotina</taxon>
        <taxon>Sordariomycetes</taxon>
        <taxon>Hypocreomycetidae</taxon>
        <taxon>Hypocreales</taxon>
        <taxon>Hypocreaceae</taxon>
        <taxon>Trichoderma</taxon>
    </lineage>
</organism>
<feature type="chain" id="PRO_5014357891" description="FAD-binding PCMH-type domain-containing protein" evidence="3">
    <location>
        <begin position="20"/>
        <end position="561"/>
    </location>
</feature>
<dbReference type="Gene3D" id="3.30.465.10">
    <property type="match status" value="2"/>
</dbReference>
<name>A0A2K0TJM0_9HYPO</name>
<evidence type="ECO:0000259" key="4">
    <source>
        <dbReference type="PROSITE" id="PS51387"/>
    </source>
</evidence>
<evidence type="ECO:0000256" key="1">
    <source>
        <dbReference type="ARBA" id="ARBA00005466"/>
    </source>
</evidence>
<dbReference type="GO" id="GO:0071949">
    <property type="term" value="F:FAD binding"/>
    <property type="evidence" value="ECO:0007669"/>
    <property type="project" value="InterPro"/>
</dbReference>
<dbReference type="Pfam" id="PF08031">
    <property type="entry name" value="BBE"/>
    <property type="match status" value="1"/>
</dbReference>
<dbReference type="OrthoDB" id="9983560at2759"/>
<proteinExistence type="inferred from homology"/>
<keyword evidence="2" id="KW-0560">Oxidoreductase</keyword>
<dbReference type="InterPro" id="IPR012951">
    <property type="entry name" value="BBE"/>
</dbReference>
<dbReference type="Proteomes" id="UP000236546">
    <property type="component" value="Unassembled WGS sequence"/>
</dbReference>
<dbReference type="AlphaFoldDB" id="A0A2K0TJM0"/>
<comment type="similarity">
    <text evidence="1">Belongs to the oxygen-dependent FAD-linked oxidoreductase family.</text>
</comment>
<sequence>MGNPITLLSSLLLASQALASTSKGPQLVERSWNGQKYGCRCYADDACWPSKTEWNSLNHTVRGSLIAHAPPGAPCHKSFTGPLGTLNLYDKNECEFIYENFGVEQWHVDQPAANMWTFFTNDTCRPSRNPATPCTLGNYPVYVIMAKTEQDIKAGVDFARENNIRLVVRNTGHDFEGRSVGWGSLVINTHSFQHYSFHEKWTGPGTWKRGAATLGCGVQARDFLTEAHKLNPPKIIHTGECPTVGVSGGLVQGGGHGPSTGHFGFTADNALEFKAITAEVTFATYNDPPAAGFIIDTNLVNNNPVDIWYKGLEAFLKHANRFADLGLFVYYEVQAVGNLHIRPGVGFNETAKSMSKIVKPLLEDFDKIGLNYTTSVAEFDTFFDLYLAMFEDEIAGRAPLSGGIGMTRDDMADQTDEILGAYKTALENGVFLVGHLFHAGRGHGATDSAKHPAWNNVTNFVITSMTLATDLTLEEKQQAQHTLTNVVDETFRKASPHAISYVNEGDPFQPNWQDAFWGPNYERLVTIREKWDPNRIFYSIATPGTEDWEQIEGFTRLCKKL</sequence>
<comment type="caution">
    <text evidence="5">The sequence shown here is derived from an EMBL/GenBank/DDBJ whole genome shotgun (WGS) entry which is preliminary data.</text>
</comment>
<dbReference type="PROSITE" id="PS51387">
    <property type="entry name" value="FAD_PCMH"/>
    <property type="match status" value="1"/>
</dbReference>
<dbReference type="InterPro" id="IPR016166">
    <property type="entry name" value="FAD-bd_PCMH"/>
</dbReference>
<feature type="domain" description="FAD-binding PCMH-type" evidence="4">
    <location>
        <begin position="136"/>
        <end position="338"/>
    </location>
</feature>
<evidence type="ECO:0000256" key="3">
    <source>
        <dbReference type="SAM" id="SignalP"/>
    </source>
</evidence>
<evidence type="ECO:0000313" key="5">
    <source>
        <dbReference type="EMBL" id="PNP45724.1"/>
    </source>
</evidence>
<protein>
    <recommendedName>
        <fullName evidence="4">FAD-binding PCMH-type domain-containing protein</fullName>
    </recommendedName>
</protein>
<reference evidence="5 6" key="1">
    <citation type="submission" date="2017-02" db="EMBL/GenBank/DDBJ databases">
        <title>Genomes of Trichoderma spp. with biocontrol activity.</title>
        <authorList>
            <person name="Gardiner D."/>
            <person name="Kazan K."/>
            <person name="Vos C."/>
            <person name="Harvey P."/>
        </authorList>
    </citation>
    <scope>NUCLEOTIDE SEQUENCE [LARGE SCALE GENOMIC DNA]</scope>
    <source>
        <strain evidence="5 6">A5MH</strain>
    </source>
</reference>
<accession>A0A2K0TJM0</accession>
<dbReference type="InterPro" id="IPR016169">
    <property type="entry name" value="FAD-bd_PCMH_sub2"/>
</dbReference>
<evidence type="ECO:0000313" key="6">
    <source>
        <dbReference type="Proteomes" id="UP000236546"/>
    </source>
</evidence>
<gene>
    <name evidence="5" type="ORF">TGAMA5MH_02949</name>
</gene>
<dbReference type="PANTHER" id="PTHR13878">
    <property type="entry name" value="GULONOLACTONE OXIDASE"/>
    <property type="match status" value="1"/>
</dbReference>
<feature type="signal peptide" evidence="3">
    <location>
        <begin position="1"/>
        <end position="19"/>
    </location>
</feature>
<dbReference type="InterPro" id="IPR006094">
    <property type="entry name" value="Oxid_FAD_bind_N"/>
</dbReference>
<dbReference type="GO" id="GO:0016491">
    <property type="term" value="F:oxidoreductase activity"/>
    <property type="evidence" value="ECO:0007669"/>
    <property type="project" value="UniProtKB-KW"/>
</dbReference>
<keyword evidence="3" id="KW-0732">Signal</keyword>